<feature type="transmembrane region" description="Helical" evidence="6">
    <location>
        <begin position="416"/>
        <end position="439"/>
    </location>
</feature>
<evidence type="ECO:0000256" key="2">
    <source>
        <dbReference type="ARBA" id="ARBA00022475"/>
    </source>
</evidence>
<feature type="domain" description="MacB-like periplasmic core" evidence="8">
    <location>
        <begin position="20"/>
        <end position="231"/>
    </location>
</feature>
<evidence type="ECO:0000256" key="3">
    <source>
        <dbReference type="ARBA" id="ARBA00022692"/>
    </source>
</evidence>
<evidence type="ECO:0008006" key="11">
    <source>
        <dbReference type="Google" id="ProtNLM"/>
    </source>
</evidence>
<evidence type="ECO:0000256" key="6">
    <source>
        <dbReference type="SAM" id="Phobius"/>
    </source>
</evidence>
<evidence type="ECO:0000313" key="9">
    <source>
        <dbReference type="EMBL" id="EHQ03166.1"/>
    </source>
</evidence>
<dbReference type="InterPro" id="IPR050250">
    <property type="entry name" value="Macrolide_Exporter_MacB"/>
</dbReference>
<dbReference type="PANTHER" id="PTHR30572:SF18">
    <property type="entry name" value="ABC-TYPE MACROLIDE FAMILY EXPORT SYSTEM PERMEASE COMPONENT 2"/>
    <property type="match status" value="1"/>
</dbReference>
<feature type="transmembrane region" description="Helical" evidence="6">
    <location>
        <begin position="676"/>
        <end position="700"/>
    </location>
</feature>
<dbReference type="GO" id="GO:0005886">
    <property type="term" value="C:plasma membrane"/>
    <property type="evidence" value="ECO:0007669"/>
    <property type="project" value="UniProtKB-SubCell"/>
</dbReference>
<protein>
    <recommendedName>
        <fullName evidence="11">ABC transporter permease</fullName>
    </recommendedName>
</protein>
<evidence type="ECO:0000256" key="1">
    <source>
        <dbReference type="ARBA" id="ARBA00004651"/>
    </source>
</evidence>
<feature type="transmembrane region" description="Helical" evidence="6">
    <location>
        <begin position="324"/>
        <end position="347"/>
    </location>
</feature>
<reference evidence="10" key="1">
    <citation type="journal article" date="2012" name="Stand. Genomic Sci.">
        <title>Genome sequence of the Antarctic rhodopsins-containing flavobacterium Gillisia limnaea type strain (R-8282(T)).</title>
        <authorList>
            <person name="Riedel T."/>
            <person name="Held B."/>
            <person name="Nolan M."/>
            <person name="Lucas S."/>
            <person name="Lapidus A."/>
            <person name="Tice H."/>
            <person name="Del Rio T.G."/>
            <person name="Cheng J.F."/>
            <person name="Han C."/>
            <person name="Tapia R."/>
            <person name="Goodwin L.A."/>
            <person name="Pitluck S."/>
            <person name="Liolios K."/>
            <person name="Mavromatis K."/>
            <person name="Pagani I."/>
            <person name="Ivanova N."/>
            <person name="Mikhailova N."/>
            <person name="Pati A."/>
            <person name="Chen A."/>
            <person name="Palaniappan K."/>
            <person name="Land M."/>
            <person name="Rohde M."/>
            <person name="Tindall B.J."/>
            <person name="Detter J.C."/>
            <person name="Goker M."/>
            <person name="Bristow J."/>
            <person name="Eisen J.A."/>
            <person name="Markowitz V."/>
            <person name="Hugenholtz P."/>
            <person name="Kyrpides N.C."/>
            <person name="Klenk H.P."/>
            <person name="Woyke T."/>
        </authorList>
    </citation>
    <scope>NUCLEOTIDE SEQUENCE [LARGE SCALE GENOMIC DNA]</scope>
    <source>
        <strain evidence="10">DSM 15749 / LMG 21470 / R-8282</strain>
    </source>
</reference>
<keyword evidence="4 6" id="KW-1133">Transmembrane helix</keyword>
<dbReference type="PANTHER" id="PTHR30572">
    <property type="entry name" value="MEMBRANE COMPONENT OF TRANSPORTER-RELATED"/>
    <property type="match status" value="1"/>
</dbReference>
<dbReference type="Pfam" id="PF12704">
    <property type="entry name" value="MacB_PCD"/>
    <property type="match status" value="1"/>
</dbReference>
<sequence length="799" mass="90528">MIRNYIKIAWRNLFKNKVYSFVNIISLTIGIAACLLIGTMVINELNYDRNWDKAENIFRILRTDSITGRQYSSCLVGFGDAMKNTFPEVEASSRFDNSEMWFKFDKNQQPFQFNALTGEKDLWNILDFQIVDGNPKNFREGYTNLIISEKIKERFFPNTNPIGELVENVPIFGENEKFIITGVIKNIPTNTHLRSDVIVIKQYKEIQLSTSGFGQFASQYILLKPGTDNDKLLIKVNNWFNSLTPYNSDIYKLQPVTDIYLKSDFAQGQEIKGKIRDVYIFSGIALILLLIGCINFVNLSTARALRRMKETGVRKVLGADKKSLIQLFLTEALLYFGLSFLLSILLFKTGLPILENFLGFDLQMTLTNNLVIFGFSIGGVILVSLFTGIYPAILLSKPKPISILNQKSTTSGDSGVLRKILVAVQFSMAIALLIATIIVNNQLNYIDQKDLGYDKDNLLNIDFTEWGTKANAFKEEVNKIAGVKNSSISSWYPTSGGGNMQRSRPNPENPAKDIEIWYIDADSSFVSTLDIQLLEGRYLNQSSDSPNYDPAQNDWNEIEKIQAQLPVLITQHTAKVLGIKELNKRNTVIDAIPVGIIADFNNQSLKNPLNPTIIRADNNSEMGNMLVRTNSKNRQGVINQIQKIYSSFYPGKIFKFSWVEDTLAKQYEKDRKLQSLFQLFSGLIIFLSCIGLFGLVTYVIESRIKEIGIRKILGASVFRITKVLSMDFLKIIVMAGIFASPIIWILMDKWLQDYYYRITPSWWIFGGAILFAIIIAIATISFQTIKAARTNPGKILRTE</sequence>
<evidence type="ECO:0000259" key="7">
    <source>
        <dbReference type="Pfam" id="PF02687"/>
    </source>
</evidence>
<keyword evidence="3 6" id="KW-0812">Transmembrane</keyword>
<proteinExistence type="predicted"/>
<keyword evidence="10" id="KW-1185">Reference proteome</keyword>
<name>H2BXP2_GILLR</name>
<dbReference type="Proteomes" id="UP000003844">
    <property type="component" value="Unassembled WGS sequence"/>
</dbReference>
<comment type="subcellular location">
    <subcellularLocation>
        <location evidence="1">Cell membrane</location>
        <topology evidence="1">Multi-pass membrane protein</topology>
    </subcellularLocation>
</comment>
<feature type="transmembrane region" description="Helical" evidence="6">
    <location>
        <begin position="21"/>
        <end position="42"/>
    </location>
</feature>
<keyword evidence="5 6" id="KW-0472">Membrane</keyword>
<dbReference type="EMBL" id="JH594606">
    <property type="protein sequence ID" value="EHQ03166.1"/>
    <property type="molecule type" value="Genomic_DNA"/>
</dbReference>
<feature type="transmembrane region" description="Helical" evidence="6">
    <location>
        <begin position="762"/>
        <end position="782"/>
    </location>
</feature>
<dbReference type="HOGENOM" id="CLU_008713_1_0_10"/>
<feature type="domain" description="ABC3 transporter permease C-terminal" evidence="7">
    <location>
        <begin position="679"/>
        <end position="792"/>
    </location>
</feature>
<organism evidence="9 10">
    <name type="scientific">Gillisia limnaea (strain DSM 15749 / LMG 21470 / R-8282)</name>
    <dbReference type="NCBI Taxonomy" id="865937"/>
    <lineage>
        <taxon>Bacteria</taxon>
        <taxon>Pseudomonadati</taxon>
        <taxon>Bacteroidota</taxon>
        <taxon>Flavobacteriia</taxon>
        <taxon>Flavobacteriales</taxon>
        <taxon>Flavobacteriaceae</taxon>
        <taxon>Gillisia</taxon>
    </lineage>
</organism>
<dbReference type="OrthoDB" id="1451596at2"/>
<dbReference type="GO" id="GO:0022857">
    <property type="term" value="F:transmembrane transporter activity"/>
    <property type="evidence" value="ECO:0007669"/>
    <property type="project" value="TreeGrafter"/>
</dbReference>
<dbReference type="InterPro" id="IPR003838">
    <property type="entry name" value="ABC3_permease_C"/>
</dbReference>
<feature type="transmembrane region" description="Helical" evidence="6">
    <location>
        <begin position="728"/>
        <end position="747"/>
    </location>
</feature>
<dbReference type="AlphaFoldDB" id="H2BXP2"/>
<gene>
    <name evidence="9" type="ORF">Gilli_2547</name>
</gene>
<dbReference type="eggNOG" id="COG0577">
    <property type="taxonomic scope" value="Bacteria"/>
</dbReference>
<feature type="domain" description="ABC3 transporter permease C-terminal" evidence="7">
    <location>
        <begin position="284"/>
        <end position="399"/>
    </location>
</feature>
<feature type="transmembrane region" description="Helical" evidence="6">
    <location>
        <begin position="370"/>
        <end position="395"/>
    </location>
</feature>
<keyword evidence="2" id="KW-1003">Cell membrane</keyword>
<evidence type="ECO:0000256" key="4">
    <source>
        <dbReference type="ARBA" id="ARBA00022989"/>
    </source>
</evidence>
<accession>H2BXP2</accession>
<feature type="transmembrane region" description="Helical" evidence="6">
    <location>
        <begin position="278"/>
        <end position="299"/>
    </location>
</feature>
<dbReference type="STRING" id="865937.Gilli_2547"/>
<dbReference type="RefSeq" id="WP_006989473.1">
    <property type="nucleotide sequence ID" value="NZ_JH594606.1"/>
</dbReference>
<evidence type="ECO:0000259" key="8">
    <source>
        <dbReference type="Pfam" id="PF12704"/>
    </source>
</evidence>
<dbReference type="Pfam" id="PF02687">
    <property type="entry name" value="FtsX"/>
    <property type="match status" value="2"/>
</dbReference>
<evidence type="ECO:0000313" key="10">
    <source>
        <dbReference type="Proteomes" id="UP000003844"/>
    </source>
</evidence>
<dbReference type="PROSITE" id="PS51257">
    <property type="entry name" value="PROKAR_LIPOPROTEIN"/>
    <property type="match status" value="1"/>
</dbReference>
<evidence type="ECO:0000256" key="5">
    <source>
        <dbReference type="ARBA" id="ARBA00023136"/>
    </source>
</evidence>
<dbReference type="InterPro" id="IPR025857">
    <property type="entry name" value="MacB_PCD"/>
</dbReference>